<comment type="caution">
    <text evidence="2">The sequence shown here is derived from an EMBL/GenBank/DDBJ whole genome shotgun (WGS) entry which is preliminary data.</text>
</comment>
<evidence type="ECO:0000313" key="3">
    <source>
        <dbReference type="Proteomes" id="UP000626244"/>
    </source>
</evidence>
<dbReference type="RefSeq" id="WP_088001968.1">
    <property type="nucleotide sequence ID" value="NZ_BMHB01000003.1"/>
</dbReference>
<sequence>MKHYAVIDLGGSAIKYALMKEDGSFVEKSSVPTPREGIENFIDEVTKIVKEYDRKVKIEGIALSMPGAVDVETGIIAGASAIPYIHGPNIKDLLFESTGLRVELENDANCAGLAEAWIGSAKDVNDFICIVIGTGIGGVVVLNKKVRRGKNLHAGEFGCMLVKDYMSETLGRNWSDVASTTSLVHAVAKRKGMDWKTLNGKKVFELFDRGDEEVIIEVEKFIKYLAVGIFNVAYVIDPEKILIGGAISARKELIEQLNAVLATMRGKHATLDISVEQCAFENDSNLIGALYHYMQQTGVNIVSEQI</sequence>
<dbReference type="SUPFAM" id="SSF53067">
    <property type="entry name" value="Actin-like ATPase domain"/>
    <property type="match status" value="1"/>
</dbReference>
<keyword evidence="3" id="KW-1185">Reference proteome</keyword>
<name>A0A8J3AMQ0_9BACI</name>
<evidence type="ECO:0000313" key="2">
    <source>
        <dbReference type="EMBL" id="GGI17547.1"/>
    </source>
</evidence>
<dbReference type="Gene3D" id="3.30.420.40">
    <property type="match status" value="2"/>
</dbReference>
<protein>
    <submittedName>
        <fullName evidence="2">Transcriptional regulator</fullName>
    </submittedName>
</protein>
<reference evidence="3" key="1">
    <citation type="journal article" date="2019" name="Int. J. Syst. Evol. Microbiol.">
        <title>The Global Catalogue of Microorganisms (GCM) 10K type strain sequencing project: providing services to taxonomists for standard genome sequencing and annotation.</title>
        <authorList>
            <consortium name="The Broad Institute Genomics Platform"/>
            <consortium name="The Broad Institute Genome Sequencing Center for Infectious Disease"/>
            <person name="Wu L."/>
            <person name="Ma J."/>
        </authorList>
    </citation>
    <scope>NUCLEOTIDE SEQUENCE [LARGE SCALE GENOMIC DNA]</scope>
    <source>
        <strain evidence="3">CGMCC 1.14993</strain>
    </source>
</reference>
<dbReference type="AlphaFoldDB" id="A0A8J3AMQ0"/>
<gene>
    <name evidence="2" type="ORF">GCM10007380_38490</name>
</gene>
<proteinExistence type="inferred from homology"/>
<dbReference type="Pfam" id="PF00480">
    <property type="entry name" value="ROK"/>
    <property type="match status" value="1"/>
</dbReference>
<evidence type="ECO:0000256" key="1">
    <source>
        <dbReference type="ARBA" id="ARBA00006479"/>
    </source>
</evidence>
<organism evidence="2 3">
    <name type="scientific">Gottfriedia solisilvae</name>
    <dbReference type="NCBI Taxonomy" id="1516104"/>
    <lineage>
        <taxon>Bacteria</taxon>
        <taxon>Bacillati</taxon>
        <taxon>Bacillota</taxon>
        <taxon>Bacilli</taxon>
        <taxon>Bacillales</taxon>
        <taxon>Bacillaceae</taxon>
        <taxon>Gottfriedia</taxon>
    </lineage>
</organism>
<dbReference type="PANTHER" id="PTHR18964">
    <property type="entry name" value="ROK (REPRESSOR, ORF, KINASE) FAMILY"/>
    <property type="match status" value="1"/>
</dbReference>
<dbReference type="InterPro" id="IPR043129">
    <property type="entry name" value="ATPase_NBD"/>
</dbReference>
<dbReference type="PANTHER" id="PTHR18964:SF170">
    <property type="entry name" value="SUGAR KINASE"/>
    <property type="match status" value="1"/>
</dbReference>
<dbReference type="Proteomes" id="UP000626244">
    <property type="component" value="Unassembled WGS sequence"/>
</dbReference>
<dbReference type="EMBL" id="BMHB01000003">
    <property type="protein sequence ID" value="GGI17547.1"/>
    <property type="molecule type" value="Genomic_DNA"/>
</dbReference>
<dbReference type="OrthoDB" id="9795247at2"/>
<comment type="similarity">
    <text evidence="1">Belongs to the ROK (NagC/XylR) family.</text>
</comment>
<dbReference type="CDD" id="cd24152">
    <property type="entry name" value="ASKHA_NBD_ROK-like"/>
    <property type="match status" value="1"/>
</dbReference>
<accession>A0A8J3AMQ0</accession>
<dbReference type="InterPro" id="IPR000600">
    <property type="entry name" value="ROK"/>
</dbReference>